<dbReference type="InterPro" id="IPR029063">
    <property type="entry name" value="SAM-dependent_MTases_sf"/>
</dbReference>
<protein>
    <recommendedName>
        <fullName evidence="1">Methyltransferase type 11 domain-containing protein</fullName>
    </recommendedName>
</protein>
<dbReference type="Gene3D" id="1.10.510.10">
    <property type="entry name" value="Transferase(Phosphotransferase) domain 1"/>
    <property type="match status" value="1"/>
</dbReference>
<dbReference type="InterPro" id="IPR013216">
    <property type="entry name" value="Methyltransf_11"/>
</dbReference>
<dbReference type="SUPFAM" id="SSF53335">
    <property type="entry name" value="S-adenosyl-L-methionine-dependent methyltransferases"/>
    <property type="match status" value="1"/>
</dbReference>
<gene>
    <name evidence="2" type="ORF">UX80_C0029G0001</name>
</gene>
<dbReference type="EMBL" id="LCNO01000029">
    <property type="protein sequence ID" value="KKU57051.1"/>
    <property type="molecule type" value="Genomic_DNA"/>
</dbReference>
<feature type="non-terminal residue" evidence="2">
    <location>
        <position position="1"/>
    </location>
</feature>
<dbReference type="Gene3D" id="3.40.50.150">
    <property type="entry name" value="Vaccinia Virus protein VP39"/>
    <property type="match status" value="1"/>
</dbReference>
<dbReference type="SUPFAM" id="SSF56112">
    <property type="entry name" value="Protein kinase-like (PK-like)"/>
    <property type="match status" value="1"/>
</dbReference>
<proteinExistence type="predicted"/>
<evidence type="ECO:0000313" key="2">
    <source>
        <dbReference type="EMBL" id="KKU57051.1"/>
    </source>
</evidence>
<dbReference type="Proteomes" id="UP000034307">
    <property type="component" value="Unassembled WGS sequence"/>
</dbReference>
<dbReference type="InterPro" id="IPR011009">
    <property type="entry name" value="Kinase-like_dom_sf"/>
</dbReference>
<dbReference type="GO" id="GO:0008757">
    <property type="term" value="F:S-adenosylmethionine-dependent methyltransferase activity"/>
    <property type="evidence" value="ECO:0007669"/>
    <property type="project" value="InterPro"/>
</dbReference>
<comment type="caution">
    <text evidence="2">The sequence shown here is derived from an EMBL/GenBank/DDBJ whole genome shotgun (WGS) entry which is preliminary data.</text>
</comment>
<organism evidence="2 3">
    <name type="scientific">Candidatus Amesbacteria bacterium GW2011_GWA2_47_11b</name>
    <dbReference type="NCBI Taxonomy" id="1618358"/>
    <lineage>
        <taxon>Bacteria</taxon>
        <taxon>Candidatus Amesiibacteriota</taxon>
    </lineage>
</organism>
<accession>A0A0G1RIR9</accession>
<dbReference type="Pfam" id="PF06293">
    <property type="entry name" value="Kdo"/>
    <property type="match status" value="1"/>
</dbReference>
<name>A0A0G1RIR9_9BACT</name>
<reference evidence="2 3" key="1">
    <citation type="journal article" date="2015" name="Nature">
        <title>rRNA introns, odd ribosomes, and small enigmatic genomes across a large radiation of phyla.</title>
        <authorList>
            <person name="Brown C.T."/>
            <person name="Hug L.A."/>
            <person name="Thomas B.C."/>
            <person name="Sharon I."/>
            <person name="Castelle C.J."/>
            <person name="Singh A."/>
            <person name="Wilkins M.J."/>
            <person name="Williams K.H."/>
            <person name="Banfield J.F."/>
        </authorList>
    </citation>
    <scope>NUCLEOTIDE SEQUENCE [LARGE SCALE GENOMIC DNA]</scope>
</reference>
<sequence length="1750" mass="192444">AQPASPQIQIGLVKNIQLSIESQLFAARLKTDSKTVQLLLTAAELNPDACTNCPIYVRQQLNAIRNATSGNIGNLITEINTHSRTKENSPILDSLATLANKKAATLAQSATTPKPADATPVQISPTPSFANRFLTAARNLVKQVPSTLKPATPSKTPLTPITATLKEVRSTVNNVLGELPPIARQIAKLAAVRQLWMLDRAIATASRLEAALAAIQGLPESISDAVARVAVTYWKAQDLLSKRPPHSFPALTTVRVTSSDPAHTVNMLVTIHSATGNAAVISFPGSPNVPISGSRTIGNVTITIQNSRVSFTSTLPLTATQEPGPGPEVPPAHATNTSLVKIWQSLKNGLTTLTNKPITEIPPLLQPLARAADAAESGFNRITSLLSLRSPKSQKQTTSFSLKASELQYIYTTPDGEKLQAELHPSGMITLYWLDPNQPQSNSFEASLSPGEGRIVRYKQTHIKITTDSNGRLSLSPYSPPWLEKLGNLIPNTEIGENITRYYRTVKPRYDSPDYIKQLTVRTLDGTTHHVLLDPDNNVEVEILYKTPQTGDYFSDDRPTIRARASLDQIQDLLNSIPSDANSVEVSIWWSVFHPENLFTDSYTSKNYASLSSISSITLADKLQNLPQFSIFNILFDTVPKPKIITPLTSQTTRFESRVEGPKGLTKVGPDLLDQASRIATNIWRYPFTRPYTGWHPTLKDFNPFVTKPNEVLTNIKLLLWDIAYYNQLPEFRNLESEQKWTTFRDKGSKHYRDLFVEKSYVQWVPGKATPLSYYEGEADRMSAISKLMEENPPTSIASPLFSGEEEFFAPGKVVVELGSGEGGALLQYHQTYPGATYVGVDIGYGTRNVVATPNLSLATKPQFVNDSWDSLEKIPNDSVDSIFSVEGAFRWGDEQKVAAAITRVAKNGAVVRGNTHNNINSVITAFQERGWTIYETGKDNFVAVKGSSIPSEAETAVGGGTKSSPPAQPLRNFMSGLANFLENPISAFLMKFGKPVDSNLFLIKSEKFQFSFFEHTQVELYPQTYLLNTTIVVDKNGRILASGVYPSDIPKTIRNGVDAKKYHVLSLYQRHSDPRIRVFEEDLSHLPLPASDNLEKSLNKYNSLLNQPSSKANPIRNILSLASLGSTNALTTLQNLPLAIYVSTQTTLKDFLPLIVSKTLEMTFPVAGVEFLLFFGHRIDPAVLTACYTIDGCSGFPASRYFIGNTSLFGQVLWQATIGKIFAPKTNEYGTLLGQGDFANVYGNKTTATVLYRSPLTNQSSIQHQINQYQKYGGGILPTYVASITKEIAGGPYFAGFQIEQISSATTLKEYFKQGRSLPPEIVNTAISQLNSLHQRGFLHGDIHPSNILVQFDNDDRPARIVLIDPLTPGTSVAHFVSTPEEELQVFRDLLQSNKPTNITPKLVNLATKITANLNIESILNIAKAGPTRWKAVIRDVITGVLGDPNSKIGQQIAKESLKKSQQAGIDTQLINTTDIFGKKSFVIESSLTNEKSVLAYPQPLNHESPYTRAHVALVSPPTDRSYIAINPPTSLPDATNEHLYNNGAIIVSPDGTIFEHGPLNYRGERTQPQIDSSRGGIAISSLLDNYPFGKITAFSPKKIAETRTNPTKYFPYGGIIIGVSNYFVIPNSSKSLSREEIDLIIEKVPYKTSYNRSFSFVYTRGGKLRYTKVVVDPNGSTLERAIFSLITSLQSYTEDIEVVMLEEGNFTDIETPKSISKDLSFSDVSQDPVVLSDIPLIFISTKPENPLP</sequence>
<evidence type="ECO:0000313" key="3">
    <source>
        <dbReference type="Proteomes" id="UP000034307"/>
    </source>
</evidence>
<dbReference type="PATRIC" id="fig|1618358.3.peg.883"/>
<feature type="domain" description="Methyltransferase type 11" evidence="1">
    <location>
        <begin position="817"/>
        <end position="911"/>
    </location>
</feature>
<evidence type="ECO:0000259" key="1">
    <source>
        <dbReference type="Pfam" id="PF08241"/>
    </source>
</evidence>
<dbReference type="Pfam" id="PF08241">
    <property type="entry name" value="Methyltransf_11"/>
    <property type="match status" value="1"/>
</dbReference>